<feature type="region of interest" description="Disordered" evidence="1">
    <location>
        <begin position="786"/>
        <end position="838"/>
    </location>
</feature>
<dbReference type="PROSITE" id="PS51140">
    <property type="entry name" value="CUE"/>
    <property type="match status" value="1"/>
</dbReference>
<dbReference type="PANTHER" id="PTHR21494:SF0">
    <property type="entry name" value="ACTIVATING SIGNAL COINTEGRATOR 1 COMPLEX SUBUNIT 2"/>
    <property type="match status" value="1"/>
</dbReference>
<proteinExistence type="predicted"/>
<feature type="compositionally biased region" description="Low complexity" evidence="1">
    <location>
        <begin position="708"/>
        <end position="725"/>
    </location>
</feature>
<feature type="domain" description="CUE" evidence="2">
    <location>
        <begin position="524"/>
        <end position="567"/>
    </location>
</feature>
<feature type="compositionally biased region" description="Polar residues" evidence="1">
    <location>
        <begin position="578"/>
        <end position="589"/>
    </location>
</feature>
<protein>
    <recommendedName>
        <fullName evidence="2">CUE domain-containing protein</fullName>
    </recommendedName>
</protein>
<dbReference type="InterPro" id="IPR009060">
    <property type="entry name" value="UBA-like_sf"/>
</dbReference>
<feature type="compositionally biased region" description="Low complexity" evidence="1">
    <location>
        <begin position="26"/>
        <end position="46"/>
    </location>
</feature>
<reference evidence="3 4" key="1">
    <citation type="journal article" date="2019" name="Nat. Plants">
        <title>Genome sequencing of Musa balbisiana reveals subgenome evolution and function divergence in polyploid bananas.</title>
        <authorList>
            <person name="Yao X."/>
        </authorList>
    </citation>
    <scope>NUCLEOTIDE SEQUENCE [LARGE SCALE GENOMIC DNA]</scope>
    <source>
        <strain evidence="4">cv. DH-PKW</strain>
        <tissue evidence="3">Leaves</tissue>
    </source>
</reference>
<dbReference type="InterPro" id="IPR052586">
    <property type="entry name" value="ASCC2"/>
</dbReference>
<feature type="region of interest" description="Disordered" evidence="1">
    <location>
        <begin position="58"/>
        <end position="77"/>
    </location>
</feature>
<evidence type="ECO:0000256" key="1">
    <source>
        <dbReference type="SAM" id="MobiDB-lite"/>
    </source>
</evidence>
<dbReference type="Gene3D" id="1.10.8.10">
    <property type="entry name" value="DNA helicase RuvA subunit, C-terminal domain"/>
    <property type="match status" value="1"/>
</dbReference>
<comment type="caution">
    <text evidence="3">The sequence shown here is derived from an EMBL/GenBank/DDBJ whole genome shotgun (WGS) entry which is preliminary data.</text>
</comment>
<dbReference type="CDD" id="cd14364">
    <property type="entry name" value="CUE_ASCC2"/>
    <property type="match status" value="1"/>
</dbReference>
<dbReference type="SUPFAM" id="SSF46934">
    <property type="entry name" value="UBA-like"/>
    <property type="match status" value="1"/>
</dbReference>
<feature type="compositionally biased region" description="Basic and acidic residues" evidence="1">
    <location>
        <begin position="66"/>
        <end position="75"/>
    </location>
</feature>
<dbReference type="EMBL" id="PYDT01000004">
    <property type="protein sequence ID" value="THU62167.1"/>
    <property type="molecule type" value="Genomic_DNA"/>
</dbReference>
<dbReference type="PANTHER" id="PTHR21494">
    <property type="entry name" value="ACTIVATING SIGNAL COINTEGRATOR 1 COMPLEX SUBUNIT 2 ASC-1 COMPLEX SUBUNIT P100"/>
    <property type="match status" value="1"/>
</dbReference>
<evidence type="ECO:0000313" key="3">
    <source>
        <dbReference type="EMBL" id="THU62167.1"/>
    </source>
</evidence>
<dbReference type="AlphaFoldDB" id="A0A4S8JJ95"/>
<feature type="compositionally biased region" description="Basic residues" evidence="1">
    <location>
        <begin position="812"/>
        <end position="832"/>
    </location>
</feature>
<dbReference type="InterPro" id="IPR003892">
    <property type="entry name" value="CUE"/>
</dbReference>
<gene>
    <name evidence="3" type="ORF">C4D60_Mb01t02270</name>
</gene>
<sequence>MSSAPTQRFHGSKGPFRYQKKFVPKNDNSSSSTSSSANPSSSNRSNPLRPLTTALRNHSAVAAERSGSREKRRDGGNFVTYLPHDEAVASGLGADAGGLDAVESQAVVDLLNDELSKILKMSPRDFWREVAKNDALIEFLDSYLQFRNRWYDFPHRGSRGVVAGVIVGELELCRRVFMILYRMSSNKDPGACPNDCLSMKDHTALLQEKNLLDLPKLLDICAIYGHDNEELTKSLVINGIRAQPNLFDKIEAVVSHFLNIVHTMHERCSSSLEVLISSRGHETHGSSHLHKDFLEASHSYLVMDFINDAVVTLDAFADAYRPASFYLSLSFEMNYGNEDMLRTLGRLHDSLLPSLQKGLAIVSSTIADGSSNSLLTETLLSLRMLSARIVKFGWKLLDFCYLNDKLIEDGFQTASKMFPARVEDPVIRGDILVQTFKEINQEISYKFSENHGNGTFLQKLETEFKILRRVDDLRSNGWLFMDEEQYRYISCIAAPTHIKSWESGSVIPISSLNEKVQMDEETVIAESKISQIKDLFPDYGRGFLSACLEVYNQNPEEVIQRILEGTLHEDLLSLDTSLEQVPSRKQTSSRSDKGKGLLLESAPQGPLPSTVTGPSRQRKDDDGPPSSSLSSSYGRYTRKPNDEVPNSTILDSRTAKDAVRAAVLAAELEYEDEYDDSFDDLGLSIVESVTEETENLSDRIKSLPGIASGSDTGGSSNSSSKWSSQKKLQFYVKDGKNYSYKVSGSVAVYDAQEAALVNQAQKEMIHGLGRGGNLPVGAVKRLMDAEDQDQDHQMPDTAENAGRGNTNPQGRGGRRGGRHHHHRKDRAMKKHLSGVGGY</sequence>
<keyword evidence="4" id="KW-1185">Reference proteome</keyword>
<feature type="region of interest" description="Disordered" evidence="1">
    <location>
        <begin position="578"/>
        <end position="650"/>
    </location>
</feature>
<feature type="region of interest" description="Disordered" evidence="1">
    <location>
        <begin position="1"/>
        <end position="50"/>
    </location>
</feature>
<dbReference type="InterPro" id="IPR041800">
    <property type="entry name" value="ASCC2_CUE"/>
</dbReference>
<dbReference type="STRING" id="52838.A0A4S8JJ95"/>
<dbReference type="Pfam" id="PF02845">
    <property type="entry name" value="CUE"/>
    <property type="match status" value="1"/>
</dbReference>
<dbReference type="GO" id="GO:0043130">
    <property type="term" value="F:ubiquitin binding"/>
    <property type="evidence" value="ECO:0007669"/>
    <property type="project" value="InterPro"/>
</dbReference>
<dbReference type="Proteomes" id="UP000317650">
    <property type="component" value="Chromosome 1"/>
</dbReference>
<name>A0A4S8JJ95_MUSBA</name>
<accession>A0A4S8JJ95</accession>
<evidence type="ECO:0000313" key="4">
    <source>
        <dbReference type="Proteomes" id="UP000317650"/>
    </source>
</evidence>
<organism evidence="3 4">
    <name type="scientific">Musa balbisiana</name>
    <name type="common">Banana</name>
    <dbReference type="NCBI Taxonomy" id="52838"/>
    <lineage>
        <taxon>Eukaryota</taxon>
        <taxon>Viridiplantae</taxon>
        <taxon>Streptophyta</taxon>
        <taxon>Embryophyta</taxon>
        <taxon>Tracheophyta</taxon>
        <taxon>Spermatophyta</taxon>
        <taxon>Magnoliopsida</taxon>
        <taxon>Liliopsida</taxon>
        <taxon>Zingiberales</taxon>
        <taxon>Musaceae</taxon>
        <taxon>Musa</taxon>
    </lineage>
</organism>
<dbReference type="SMART" id="SM00546">
    <property type="entry name" value="CUE"/>
    <property type="match status" value="1"/>
</dbReference>
<feature type="region of interest" description="Disordered" evidence="1">
    <location>
        <begin position="694"/>
        <end position="725"/>
    </location>
</feature>
<evidence type="ECO:0000259" key="2">
    <source>
        <dbReference type="PROSITE" id="PS51140"/>
    </source>
</evidence>